<feature type="domain" description="C2H2-type" evidence="9">
    <location>
        <begin position="308"/>
        <end position="336"/>
    </location>
</feature>
<dbReference type="AlphaFoldDB" id="A0A0R3WE65"/>
<dbReference type="WBParaSite" id="TASK_0000909401-mRNA-1">
    <property type="protein sequence ID" value="TASK_0000909401-mRNA-1"/>
    <property type="gene ID" value="TASK_0000909401"/>
</dbReference>
<protein>
    <submittedName>
        <fullName evidence="12">C2H2-type domain-containing protein</fullName>
    </submittedName>
</protein>
<dbReference type="InterPro" id="IPR013087">
    <property type="entry name" value="Znf_C2H2_type"/>
</dbReference>
<dbReference type="PANTHER" id="PTHR24388:SF90">
    <property type="entry name" value="C2H2-TYPE DOMAIN-CONTAINING PROTEIN"/>
    <property type="match status" value="1"/>
</dbReference>
<dbReference type="OrthoDB" id="10032537at2759"/>
<dbReference type="InterPro" id="IPR050527">
    <property type="entry name" value="Snail/Krueppel_Znf"/>
</dbReference>
<evidence type="ECO:0000313" key="10">
    <source>
        <dbReference type="EMBL" id="VDK41833.1"/>
    </source>
</evidence>
<evidence type="ECO:0000256" key="6">
    <source>
        <dbReference type="ARBA" id="ARBA00023242"/>
    </source>
</evidence>
<dbReference type="EMBL" id="UYRS01018986">
    <property type="protein sequence ID" value="VDK41833.1"/>
    <property type="molecule type" value="Genomic_DNA"/>
</dbReference>
<reference evidence="12" key="1">
    <citation type="submission" date="2017-02" db="UniProtKB">
        <authorList>
            <consortium name="WormBaseParasite"/>
        </authorList>
    </citation>
    <scope>IDENTIFICATION</scope>
</reference>
<evidence type="ECO:0000256" key="3">
    <source>
        <dbReference type="ARBA" id="ARBA00022737"/>
    </source>
</evidence>
<keyword evidence="5" id="KW-0862">Zinc</keyword>
<feature type="domain" description="C2H2-type" evidence="9">
    <location>
        <begin position="223"/>
        <end position="250"/>
    </location>
</feature>
<organism evidence="12">
    <name type="scientific">Taenia asiatica</name>
    <name type="common">Asian tapeworm</name>
    <dbReference type="NCBI Taxonomy" id="60517"/>
    <lineage>
        <taxon>Eukaryota</taxon>
        <taxon>Metazoa</taxon>
        <taxon>Spiralia</taxon>
        <taxon>Lophotrochozoa</taxon>
        <taxon>Platyhelminthes</taxon>
        <taxon>Cestoda</taxon>
        <taxon>Eucestoda</taxon>
        <taxon>Cyclophyllidea</taxon>
        <taxon>Taeniidae</taxon>
        <taxon>Taenia</taxon>
    </lineage>
</organism>
<dbReference type="InterPro" id="IPR036236">
    <property type="entry name" value="Znf_C2H2_sf"/>
</dbReference>
<sequence length="929" mass="100881">MLCESESLSDSQLKAYQTRLQEYRTYLEAVSRLANCGNVCITEEAVMIGDNGLLTGESLNALQHAGAISVYNTLQQNNWEFPVPEEGEVAVLKAHTTVPDDFLDSEKPIRSDWPSVFVSECFVEGEKAKLHGSARPLRSFLPPSIVFRSAADIDDDLPEPELPASSALGPESGLEIVSTNEGLAIRKTNERDSSVECIPIDEYYYGRQEGSSTYVEEKAEFRFKCAVCQRMFYSNVKLMYHIMGHVDEPIQGLLGFPLYQCRICNRALANAFCLRAHLEKDHGGSTVVETSKGDGSEGTGPQLAATGFSCRICGKEAASDLALAHHLQSTHRQREMPYVCRICLFRSSLYEDLLDHFKKAHGGSNHLLCTYCLRIFTPSDARVPGISLVSPTSGGGGGGVSTAGLGAGVGQTQVYLQHLRMHQVQHQLRRCPACRLNFTNKSDYQVHRRLDHKACSSSAAAAEQQQLKEQQMHQEQQIAQEQQVQIQLEEQREQELGEHVESQAQEAHDVEEFITDAMEPVAQQQQQQEEMGESEVAKSSLGENVVAEQQQLAVCDTGGASTDADAAEMASAAAAAEEENRVILLNAPEPSRTKDLSATQLPPEAAQLTCLECGDPLSSDDHKQYLPCSACVFATCCAAGFTRHVHRAHMYPPGAEAGAATHTGSPMIRPIVTFEWLTRHMPPIEVEALTTEASTEETATTTDLMEVEYPSVAEAEAEVVADVQFACPRCALSGVDGNTLARHLVEECGVEGATLQPDPEIVSARLDAEEQLRLQQEQQQQQEVTYAAGAVHDGDTGMYALQGAAEGDPASAGLHEAASDVTGAPVAIEQQAVTLGTAGNLPATIDITDAGGEVVQRLVLPEDLQLEPGQTLVLIQGEDGQPQLAVINQADWDASNQQQMVMQTEDDTSNLLLYGNAEADMAEEKENQL</sequence>
<dbReference type="GO" id="GO:0000981">
    <property type="term" value="F:DNA-binding transcription factor activity, RNA polymerase II-specific"/>
    <property type="evidence" value="ECO:0007669"/>
    <property type="project" value="TreeGrafter"/>
</dbReference>
<dbReference type="PANTHER" id="PTHR24388">
    <property type="entry name" value="ZINC FINGER PROTEIN"/>
    <property type="match status" value="1"/>
</dbReference>
<feature type="coiled-coil region" evidence="8">
    <location>
        <begin position="464"/>
        <end position="494"/>
    </location>
</feature>
<gene>
    <name evidence="10" type="ORF">TASK_LOCUS9095</name>
</gene>
<feature type="domain" description="C2H2-type" evidence="9">
    <location>
        <begin position="259"/>
        <end position="287"/>
    </location>
</feature>
<evidence type="ECO:0000256" key="2">
    <source>
        <dbReference type="ARBA" id="ARBA00022723"/>
    </source>
</evidence>
<proteinExistence type="predicted"/>
<keyword evidence="4 7" id="KW-0863">Zinc-finger</keyword>
<keyword evidence="11" id="KW-1185">Reference proteome</keyword>
<dbReference type="SMART" id="SM00355">
    <property type="entry name" value="ZnF_C2H2"/>
    <property type="match status" value="6"/>
</dbReference>
<dbReference type="STRING" id="60517.A0A0R3WE65"/>
<keyword evidence="6" id="KW-0539">Nucleus</keyword>
<evidence type="ECO:0000256" key="7">
    <source>
        <dbReference type="PROSITE-ProRule" id="PRU00042"/>
    </source>
</evidence>
<dbReference type="GO" id="GO:0008270">
    <property type="term" value="F:zinc ion binding"/>
    <property type="evidence" value="ECO:0007669"/>
    <property type="project" value="UniProtKB-KW"/>
</dbReference>
<reference evidence="10 11" key="2">
    <citation type="submission" date="2018-11" db="EMBL/GenBank/DDBJ databases">
        <authorList>
            <consortium name="Pathogen Informatics"/>
        </authorList>
    </citation>
    <scope>NUCLEOTIDE SEQUENCE [LARGE SCALE GENOMIC DNA]</scope>
</reference>
<dbReference type="PROSITE" id="PS50157">
    <property type="entry name" value="ZINC_FINGER_C2H2_2"/>
    <property type="match status" value="3"/>
</dbReference>
<dbReference type="Pfam" id="PF25429">
    <property type="entry name" value="zf-POGZ"/>
    <property type="match status" value="1"/>
</dbReference>
<evidence type="ECO:0000313" key="12">
    <source>
        <dbReference type="WBParaSite" id="TASK_0000909401-mRNA-1"/>
    </source>
</evidence>
<keyword evidence="1" id="KW-1017">Isopeptide bond</keyword>
<evidence type="ECO:0000313" key="11">
    <source>
        <dbReference type="Proteomes" id="UP000282613"/>
    </source>
</evidence>
<name>A0A0R3WE65_TAEAS</name>
<keyword evidence="8" id="KW-0175">Coiled coil</keyword>
<dbReference type="Gene3D" id="3.30.160.60">
    <property type="entry name" value="Classic Zinc Finger"/>
    <property type="match status" value="2"/>
</dbReference>
<evidence type="ECO:0000256" key="8">
    <source>
        <dbReference type="SAM" id="Coils"/>
    </source>
</evidence>
<evidence type="ECO:0000259" key="9">
    <source>
        <dbReference type="PROSITE" id="PS50157"/>
    </source>
</evidence>
<keyword evidence="2" id="KW-0479">Metal-binding</keyword>
<evidence type="ECO:0000256" key="4">
    <source>
        <dbReference type="ARBA" id="ARBA00022771"/>
    </source>
</evidence>
<dbReference type="PROSITE" id="PS00028">
    <property type="entry name" value="ZINC_FINGER_C2H2_1"/>
    <property type="match status" value="3"/>
</dbReference>
<keyword evidence="3" id="KW-0677">Repeat</keyword>
<evidence type="ECO:0000256" key="5">
    <source>
        <dbReference type="ARBA" id="ARBA00022833"/>
    </source>
</evidence>
<dbReference type="Proteomes" id="UP000282613">
    <property type="component" value="Unassembled WGS sequence"/>
</dbReference>
<evidence type="ECO:0000256" key="1">
    <source>
        <dbReference type="ARBA" id="ARBA00022499"/>
    </source>
</evidence>
<dbReference type="SUPFAM" id="SSF57667">
    <property type="entry name" value="beta-beta-alpha zinc fingers"/>
    <property type="match status" value="1"/>
</dbReference>
<accession>A0A0R3WE65</accession>
<dbReference type="GO" id="GO:0000978">
    <property type="term" value="F:RNA polymerase II cis-regulatory region sequence-specific DNA binding"/>
    <property type="evidence" value="ECO:0007669"/>
    <property type="project" value="TreeGrafter"/>
</dbReference>
<dbReference type="InterPro" id="IPR057618">
    <property type="entry name" value="Znf_POGZ/Z280C-D-like"/>
</dbReference>